<organism evidence="5 6">
    <name type="scientific">Drechmeria coniospora</name>
    <name type="common">Nematophagous fungus</name>
    <name type="synonym">Meria coniospora</name>
    <dbReference type="NCBI Taxonomy" id="98403"/>
    <lineage>
        <taxon>Eukaryota</taxon>
        <taxon>Fungi</taxon>
        <taxon>Dikarya</taxon>
        <taxon>Ascomycota</taxon>
        <taxon>Pezizomycotina</taxon>
        <taxon>Sordariomycetes</taxon>
        <taxon>Hypocreomycetidae</taxon>
        <taxon>Hypocreales</taxon>
        <taxon>Ophiocordycipitaceae</taxon>
        <taxon>Drechmeria</taxon>
    </lineage>
</organism>
<gene>
    <name evidence="5" type="ORF">DCS_02386</name>
</gene>
<comment type="caution">
    <text evidence="5">The sequence shown here is derived from an EMBL/GenBank/DDBJ whole genome shotgun (WGS) entry which is preliminary data.</text>
</comment>
<sequence length="524" mass="58065">MPFDDDENPLRVEGASCGDDALDAEDGMEEGLPDYKLFSSMFQKKGVSSKTIRKGEKDFESHGTRAQDGALEASRSALEEVLGYTRTHRAEAWIRAWYFPDWWAENPSAVEEGAGHDLRLRERVVVVEQEKGSWMKDIGRTFSGSKEHPGVGRLWLLPEEALYLVERGTIDLWWPDRPLEEVLPVDGGTSRTGYGHDDYDVGLPLSLEAAYCLLVGHDGEQGKISLPKLQVYSHLKRAGFHVLRAPWAALPPSPCQEAPSSTSAPFQGLWQWLFAFVRQGTRPPVANLSGPLVAPGIYRAYGPIYQQLAILPRHRPKPAWPTSGPSGNEQEEPFCVFFHVWKPAGVPFSKKKPPAPDFRIAVADTDNSHVPTLGQVDTLLASTPWCPAAETMQGHGRLYQRLKHGYRNVLVAVVDRGLVNFIRFAEGAFGEERLFERFDGGKTHVPADADDPRREGNDIGNINHSCSSGSGKERQGEARRGNDGGTQILRHMMDIVPRQSRGQSLLSDACCQNVSKPSEGYSCK</sequence>
<dbReference type="STRING" id="98403.A0A151GVW7"/>
<evidence type="ECO:0000313" key="6">
    <source>
        <dbReference type="Proteomes" id="UP000076580"/>
    </source>
</evidence>
<dbReference type="RefSeq" id="XP_040660596.1">
    <property type="nucleotide sequence ID" value="XM_040799713.1"/>
</dbReference>
<protein>
    <recommendedName>
        <fullName evidence="4">tRNA-splicing endonuclease subunit Sen54 N-terminal domain-containing protein</fullName>
    </recommendedName>
</protein>
<evidence type="ECO:0000256" key="1">
    <source>
        <dbReference type="ARBA" id="ARBA00005736"/>
    </source>
</evidence>
<proteinExistence type="inferred from homology"/>
<reference evidence="5 6" key="1">
    <citation type="journal article" date="2016" name="Sci. Rep.">
        <title>Insights into Adaptations to a Near-Obligate Nematode Endoparasitic Lifestyle from the Finished Genome of Drechmeria coniospora.</title>
        <authorList>
            <person name="Zhang L."/>
            <person name="Zhou Z."/>
            <person name="Guo Q."/>
            <person name="Fokkens L."/>
            <person name="Miskei M."/>
            <person name="Pocsi I."/>
            <person name="Zhang W."/>
            <person name="Chen M."/>
            <person name="Wang L."/>
            <person name="Sun Y."/>
            <person name="Donzelli B.G."/>
            <person name="Gibson D.M."/>
            <person name="Nelson D.R."/>
            <person name="Luo J.G."/>
            <person name="Rep M."/>
            <person name="Liu H."/>
            <person name="Yang S."/>
            <person name="Wang J."/>
            <person name="Krasnoff S.B."/>
            <person name="Xu Y."/>
            <person name="Molnar I."/>
            <person name="Lin M."/>
        </authorList>
    </citation>
    <scope>NUCLEOTIDE SEQUENCE [LARGE SCALE GENOMIC DNA]</scope>
    <source>
        <strain evidence="5 6">ARSEF 6962</strain>
    </source>
</reference>
<evidence type="ECO:0000313" key="5">
    <source>
        <dbReference type="EMBL" id="KYK61244.1"/>
    </source>
</evidence>
<evidence type="ECO:0000256" key="3">
    <source>
        <dbReference type="SAM" id="MobiDB-lite"/>
    </source>
</evidence>
<accession>A0A151GVW7</accession>
<dbReference type="PANTHER" id="PTHR21027:SF1">
    <property type="entry name" value="TRNA-SPLICING ENDONUCLEASE SUBUNIT SEN54"/>
    <property type="match status" value="1"/>
</dbReference>
<dbReference type="GO" id="GO:0000379">
    <property type="term" value="P:tRNA-type intron splice site recognition and cleavage"/>
    <property type="evidence" value="ECO:0007669"/>
    <property type="project" value="TreeGrafter"/>
</dbReference>
<dbReference type="InParanoid" id="A0A151GVW7"/>
<name>A0A151GVW7_DRECN</name>
<dbReference type="Proteomes" id="UP000076580">
    <property type="component" value="Chromosome 01"/>
</dbReference>
<feature type="compositionally biased region" description="Basic and acidic residues" evidence="3">
    <location>
        <begin position="471"/>
        <end position="482"/>
    </location>
</feature>
<feature type="compositionally biased region" description="Polar residues" evidence="3">
    <location>
        <begin position="460"/>
        <end position="470"/>
    </location>
</feature>
<dbReference type="Pfam" id="PF12928">
    <property type="entry name" value="tRNA_int_end_N2"/>
    <property type="match status" value="1"/>
</dbReference>
<keyword evidence="2" id="KW-0819">tRNA processing</keyword>
<keyword evidence="6" id="KW-1185">Reference proteome</keyword>
<feature type="domain" description="tRNA-splicing endonuclease subunit Sen54 N-terminal" evidence="4">
    <location>
        <begin position="80"/>
        <end position="174"/>
    </location>
</feature>
<dbReference type="GeneID" id="63715029"/>
<feature type="region of interest" description="Disordered" evidence="3">
    <location>
        <begin position="441"/>
        <end position="485"/>
    </location>
</feature>
<dbReference type="FunCoup" id="A0A151GVW7">
    <property type="interactions" value="50"/>
</dbReference>
<feature type="compositionally biased region" description="Basic and acidic residues" evidence="3">
    <location>
        <begin position="441"/>
        <end position="457"/>
    </location>
</feature>
<dbReference type="EMBL" id="LAYC01000001">
    <property type="protein sequence ID" value="KYK61244.1"/>
    <property type="molecule type" value="Genomic_DNA"/>
</dbReference>
<dbReference type="InterPro" id="IPR024336">
    <property type="entry name" value="tRNA_splic_suSen54_N"/>
</dbReference>
<dbReference type="PANTHER" id="PTHR21027">
    <property type="entry name" value="TRNA-SPLICING ENDONUCLEASE SUBUNIT SEN54"/>
    <property type="match status" value="1"/>
</dbReference>
<feature type="region of interest" description="Disordered" evidence="3">
    <location>
        <begin position="1"/>
        <end position="27"/>
    </location>
</feature>
<evidence type="ECO:0000256" key="2">
    <source>
        <dbReference type="ARBA" id="ARBA00022694"/>
    </source>
</evidence>
<comment type="similarity">
    <text evidence="1">Belongs to the SEN54 family.</text>
</comment>
<dbReference type="AlphaFoldDB" id="A0A151GVW7"/>
<dbReference type="GO" id="GO:0000214">
    <property type="term" value="C:tRNA-intron endonuclease complex"/>
    <property type="evidence" value="ECO:0007669"/>
    <property type="project" value="TreeGrafter"/>
</dbReference>
<dbReference type="InterPro" id="IPR024337">
    <property type="entry name" value="tRNA_splic_suSen54"/>
</dbReference>
<evidence type="ECO:0000259" key="4">
    <source>
        <dbReference type="Pfam" id="PF12928"/>
    </source>
</evidence>